<dbReference type="InterPro" id="IPR013325">
    <property type="entry name" value="RNA_pol_sigma_r2"/>
</dbReference>
<feature type="domain" description="RNA polymerase sigma-70 region 2" evidence="5">
    <location>
        <begin position="22"/>
        <end position="86"/>
    </location>
</feature>
<gene>
    <name evidence="7" type="ORF">GGQ57_000441</name>
</gene>
<evidence type="ECO:0000259" key="6">
    <source>
        <dbReference type="Pfam" id="PF08281"/>
    </source>
</evidence>
<dbReference type="CDD" id="cd06171">
    <property type="entry name" value="Sigma70_r4"/>
    <property type="match status" value="1"/>
</dbReference>
<dbReference type="InterPro" id="IPR007627">
    <property type="entry name" value="RNA_pol_sigma70_r2"/>
</dbReference>
<proteinExistence type="inferred from homology"/>
<reference evidence="7 8" key="1">
    <citation type="submission" date="2020-08" db="EMBL/GenBank/DDBJ databases">
        <title>Genomic Encyclopedia of Type Strains, Phase IV (KMG-IV): sequencing the most valuable type-strain genomes for metagenomic binning, comparative biology and taxonomic classification.</title>
        <authorList>
            <person name="Goeker M."/>
        </authorList>
    </citation>
    <scope>NUCLEOTIDE SEQUENCE [LARGE SCALE GENOMIC DNA]</scope>
    <source>
        <strain evidence="7 8">DSM 102983</strain>
    </source>
</reference>
<dbReference type="EMBL" id="JACHOC010000001">
    <property type="protein sequence ID" value="MBB4620567.1"/>
    <property type="molecule type" value="Genomic_DNA"/>
</dbReference>
<sequence length="200" mass="23252">MGRSLLIQQLKDGNEKVFEQIVKSYWPRLYAFANIYVINKEAAKEIVQDTFLVLWSQRKYLEDNTCLITYLMVVGRNKCLNYLKSLQLHTIPIDDLNECTVYQRSNVYVLEDDSLEILITKELAQAIATSLEKLPAQTKEIFMLSRYNGLKNKEIADQLGISTKSVEYHIKNALKQLKSDLIKDYFTIAICILQFILMKK</sequence>
<dbReference type="RefSeq" id="WP_183668698.1">
    <property type="nucleotide sequence ID" value="NZ_BMPB01000010.1"/>
</dbReference>
<dbReference type="PRINTS" id="PR00038">
    <property type="entry name" value="HTHLUXR"/>
</dbReference>
<dbReference type="InterPro" id="IPR013324">
    <property type="entry name" value="RNA_pol_sigma_r3/r4-like"/>
</dbReference>
<dbReference type="Proteomes" id="UP000533637">
    <property type="component" value="Unassembled WGS sequence"/>
</dbReference>
<dbReference type="PANTHER" id="PTHR43133">
    <property type="entry name" value="RNA POLYMERASE ECF-TYPE SIGMA FACTO"/>
    <property type="match status" value="1"/>
</dbReference>
<keyword evidence="8" id="KW-1185">Reference proteome</keyword>
<comment type="similarity">
    <text evidence="1">Belongs to the sigma-70 factor family. ECF subfamily.</text>
</comment>
<evidence type="ECO:0000256" key="2">
    <source>
        <dbReference type="ARBA" id="ARBA00023015"/>
    </source>
</evidence>
<evidence type="ECO:0000313" key="7">
    <source>
        <dbReference type="EMBL" id="MBB4620567.1"/>
    </source>
</evidence>
<dbReference type="Gene3D" id="1.10.1740.10">
    <property type="match status" value="1"/>
</dbReference>
<accession>A0ABR6KGD0</accession>
<dbReference type="InterPro" id="IPR014327">
    <property type="entry name" value="RNA_pol_sigma70_bacteroid"/>
</dbReference>
<evidence type="ECO:0000256" key="1">
    <source>
        <dbReference type="ARBA" id="ARBA00010641"/>
    </source>
</evidence>
<dbReference type="InterPro" id="IPR036388">
    <property type="entry name" value="WH-like_DNA-bd_sf"/>
</dbReference>
<keyword evidence="3" id="KW-0731">Sigma factor</keyword>
<dbReference type="InterPro" id="IPR039425">
    <property type="entry name" value="RNA_pol_sigma-70-like"/>
</dbReference>
<dbReference type="SUPFAM" id="SSF88659">
    <property type="entry name" value="Sigma3 and sigma4 domains of RNA polymerase sigma factors"/>
    <property type="match status" value="1"/>
</dbReference>
<dbReference type="Pfam" id="PF04542">
    <property type="entry name" value="Sigma70_r2"/>
    <property type="match status" value="1"/>
</dbReference>
<dbReference type="NCBIfam" id="TIGR02937">
    <property type="entry name" value="sigma70-ECF"/>
    <property type="match status" value="1"/>
</dbReference>
<feature type="domain" description="RNA polymerase sigma factor 70 region 4 type 2" evidence="6">
    <location>
        <begin position="125"/>
        <end position="177"/>
    </location>
</feature>
<keyword evidence="4" id="KW-0804">Transcription</keyword>
<keyword evidence="2" id="KW-0805">Transcription regulation</keyword>
<dbReference type="Pfam" id="PF08281">
    <property type="entry name" value="Sigma70_r4_2"/>
    <property type="match status" value="1"/>
</dbReference>
<comment type="caution">
    <text evidence="7">The sequence shown here is derived from an EMBL/GenBank/DDBJ whole genome shotgun (WGS) entry which is preliminary data.</text>
</comment>
<dbReference type="Gene3D" id="1.10.10.10">
    <property type="entry name" value="Winged helix-like DNA-binding domain superfamily/Winged helix DNA-binding domain"/>
    <property type="match status" value="1"/>
</dbReference>
<dbReference type="InterPro" id="IPR000792">
    <property type="entry name" value="Tscrpt_reg_LuxR_C"/>
</dbReference>
<evidence type="ECO:0000313" key="8">
    <source>
        <dbReference type="Proteomes" id="UP000533637"/>
    </source>
</evidence>
<organism evidence="7 8">
    <name type="scientific">Parabacteroides faecis</name>
    <dbReference type="NCBI Taxonomy" id="1217282"/>
    <lineage>
        <taxon>Bacteria</taxon>
        <taxon>Pseudomonadati</taxon>
        <taxon>Bacteroidota</taxon>
        <taxon>Bacteroidia</taxon>
        <taxon>Bacteroidales</taxon>
        <taxon>Tannerellaceae</taxon>
        <taxon>Parabacteroides</taxon>
    </lineage>
</organism>
<evidence type="ECO:0000259" key="5">
    <source>
        <dbReference type="Pfam" id="PF04542"/>
    </source>
</evidence>
<evidence type="ECO:0000256" key="3">
    <source>
        <dbReference type="ARBA" id="ARBA00023082"/>
    </source>
</evidence>
<name>A0ABR6KGD0_9BACT</name>
<protein>
    <submittedName>
        <fullName evidence="7">RNA polymerase sigma-70 factor (ECF subfamily)</fullName>
    </submittedName>
</protein>
<dbReference type="NCBIfam" id="TIGR02985">
    <property type="entry name" value="Sig70_bacteroi1"/>
    <property type="match status" value="1"/>
</dbReference>
<evidence type="ECO:0000256" key="4">
    <source>
        <dbReference type="ARBA" id="ARBA00023163"/>
    </source>
</evidence>
<dbReference type="InterPro" id="IPR013249">
    <property type="entry name" value="RNA_pol_sigma70_r4_t2"/>
</dbReference>
<dbReference type="PANTHER" id="PTHR43133:SF46">
    <property type="entry name" value="RNA POLYMERASE SIGMA-70 FACTOR ECF SUBFAMILY"/>
    <property type="match status" value="1"/>
</dbReference>
<dbReference type="InterPro" id="IPR014284">
    <property type="entry name" value="RNA_pol_sigma-70_dom"/>
</dbReference>
<dbReference type="SUPFAM" id="SSF88946">
    <property type="entry name" value="Sigma2 domain of RNA polymerase sigma factors"/>
    <property type="match status" value="1"/>
</dbReference>